<dbReference type="PROSITE" id="PS00671">
    <property type="entry name" value="D_2_HYDROXYACID_DH_3"/>
    <property type="match status" value="1"/>
</dbReference>
<evidence type="ECO:0000313" key="7">
    <source>
        <dbReference type="EMBL" id="SNB61680.1"/>
    </source>
</evidence>
<dbReference type="InterPro" id="IPR029752">
    <property type="entry name" value="D-isomer_DH_CS1"/>
</dbReference>
<dbReference type="Gene3D" id="3.40.50.720">
    <property type="entry name" value="NAD(P)-binding Rossmann-like Domain"/>
    <property type="match status" value="2"/>
</dbReference>
<keyword evidence="8" id="KW-1185">Reference proteome</keyword>
<accession>A0A212QQG8</accession>
<evidence type="ECO:0000256" key="3">
    <source>
        <dbReference type="ARBA" id="ARBA00023027"/>
    </source>
</evidence>
<dbReference type="PANTHER" id="PTHR43026:SF1">
    <property type="entry name" value="2-HYDROXYACID DEHYDROGENASE HOMOLOG 1-RELATED"/>
    <property type="match status" value="1"/>
</dbReference>
<dbReference type="SUPFAM" id="SSF52283">
    <property type="entry name" value="Formate/glycerate dehydrogenase catalytic domain-like"/>
    <property type="match status" value="1"/>
</dbReference>
<keyword evidence="2 4" id="KW-0560">Oxidoreductase</keyword>
<gene>
    <name evidence="7" type="ORF">SAMN07250955_102338</name>
</gene>
<dbReference type="InterPro" id="IPR058205">
    <property type="entry name" value="D-LDH-like"/>
</dbReference>
<reference evidence="7 8" key="1">
    <citation type="submission" date="2017-06" db="EMBL/GenBank/DDBJ databases">
        <authorList>
            <person name="Kim H.J."/>
            <person name="Triplett B.A."/>
        </authorList>
    </citation>
    <scope>NUCLEOTIDE SEQUENCE [LARGE SCALE GENOMIC DNA]</scope>
    <source>
        <strain evidence="7 8">B29T1</strain>
    </source>
</reference>
<comment type="similarity">
    <text evidence="1 4">Belongs to the D-isomer specific 2-hydroxyacid dehydrogenase family.</text>
</comment>
<dbReference type="AlphaFoldDB" id="A0A212QQG8"/>
<dbReference type="EMBL" id="FYEH01000002">
    <property type="protein sequence ID" value="SNB61680.1"/>
    <property type="molecule type" value="Genomic_DNA"/>
</dbReference>
<dbReference type="InterPro" id="IPR006140">
    <property type="entry name" value="D-isomer_DH_NAD-bd"/>
</dbReference>
<dbReference type="GO" id="GO:0008720">
    <property type="term" value="F:D-lactate dehydrogenase (NAD+) activity"/>
    <property type="evidence" value="ECO:0007669"/>
    <property type="project" value="TreeGrafter"/>
</dbReference>
<feature type="domain" description="D-isomer specific 2-hydroxyacid dehydrogenase catalytic" evidence="5">
    <location>
        <begin position="3"/>
        <end position="328"/>
    </location>
</feature>
<dbReference type="RefSeq" id="WP_088560173.1">
    <property type="nucleotide sequence ID" value="NZ_FYEH01000002.1"/>
</dbReference>
<dbReference type="SUPFAM" id="SSF51735">
    <property type="entry name" value="NAD(P)-binding Rossmann-fold domains"/>
    <property type="match status" value="1"/>
</dbReference>
<evidence type="ECO:0000256" key="4">
    <source>
        <dbReference type="RuleBase" id="RU003719"/>
    </source>
</evidence>
<dbReference type="InterPro" id="IPR006139">
    <property type="entry name" value="D-isomer_2_OHA_DH_cat_dom"/>
</dbReference>
<dbReference type="InterPro" id="IPR029753">
    <property type="entry name" value="D-isomer_DH_CS"/>
</dbReference>
<dbReference type="Pfam" id="PF00389">
    <property type="entry name" value="2-Hacid_dh"/>
    <property type="match status" value="1"/>
</dbReference>
<dbReference type="PROSITE" id="PS00065">
    <property type="entry name" value="D_2_HYDROXYACID_DH_1"/>
    <property type="match status" value="1"/>
</dbReference>
<evidence type="ECO:0000256" key="1">
    <source>
        <dbReference type="ARBA" id="ARBA00005854"/>
    </source>
</evidence>
<organism evidence="7 8">
    <name type="scientific">Arboricoccus pini</name>
    <dbReference type="NCBI Taxonomy" id="1963835"/>
    <lineage>
        <taxon>Bacteria</taxon>
        <taxon>Pseudomonadati</taxon>
        <taxon>Pseudomonadota</taxon>
        <taxon>Alphaproteobacteria</taxon>
        <taxon>Geminicoccales</taxon>
        <taxon>Geminicoccaceae</taxon>
        <taxon>Arboricoccus</taxon>
    </lineage>
</organism>
<feature type="domain" description="D-isomer specific 2-hydroxyacid dehydrogenase NAD-binding" evidence="6">
    <location>
        <begin position="110"/>
        <end position="297"/>
    </location>
</feature>
<dbReference type="CDD" id="cd12183">
    <property type="entry name" value="LDH_like_2"/>
    <property type="match status" value="1"/>
</dbReference>
<dbReference type="GO" id="GO:0051287">
    <property type="term" value="F:NAD binding"/>
    <property type="evidence" value="ECO:0007669"/>
    <property type="project" value="InterPro"/>
</dbReference>
<evidence type="ECO:0000259" key="6">
    <source>
        <dbReference type="Pfam" id="PF02826"/>
    </source>
</evidence>
<dbReference type="InterPro" id="IPR036291">
    <property type="entry name" value="NAD(P)-bd_dom_sf"/>
</dbReference>
<protein>
    <submittedName>
        <fullName evidence="7">D-lactate dehydrogenase</fullName>
    </submittedName>
</protein>
<dbReference type="PANTHER" id="PTHR43026">
    <property type="entry name" value="2-HYDROXYACID DEHYDROGENASE HOMOLOG 1-RELATED"/>
    <property type="match status" value="1"/>
</dbReference>
<name>A0A212QQG8_9PROT</name>
<evidence type="ECO:0000259" key="5">
    <source>
        <dbReference type="Pfam" id="PF00389"/>
    </source>
</evidence>
<dbReference type="OrthoDB" id="9793626at2"/>
<dbReference type="Pfam" id="PF02826">
    <property type="entry name" value="2-Hacid_dh_C"/>
    <property type="match status" value="1"/>
</dbReference>
<dbReference type="Proteomes" id="UP000197065">
    <property type="component" value="Unassembled WGS sequence"/>
</dbReference>
<sequence>MRVAVFSAKRYDREFLTEANRAFGHELIFHEVMLEPHTVTLAEGFPAVSVFVNDLVDREVLTGLSAGGTRFIATRSTGFNHIDLAAARDLGLRVARVESYSPYAVAEFAVGLILALNRKIHRAYNRTREGNFELDGLLGFDLRGRRVGVIGTGKIGRVFASIMQGFGCEIVGFDPFPNPAFEALGGHYLTSAELMATSDIVSLHCPLTDATRHIVDAEALAQARPGLLLINTSRGGLVDTLAAIEALKAGRIGGLGIDVYEQEASLFFRDHSSDVIGDDVIQRLVSFPNVIVTGHQAFFTREAIDTICATTLANVRAFEAGEPLLNEVRLS</sequence>
<keyword evidence="3" id="KW-0520">NAD</keyword>
<evidence type="ECO:0000313" key="8">
    <source>
        <dbReference type="Proteomes" id="UP000197065"/>
    </source>
</evidence>
<proteinExistence type="inferred from homology"/>
<evidence type="ECO:0000256" key="2">
    <source>
        <dbReference type="ARBA" id="ARBA00023002"/>
    </source>
</evidence>